<reference evidence="2 3" key="1">
    <citation type="submission" date="2016-12" db="EMBL/GenBank/DDBJ databases">
        <title>The new phylogeny of genus Mycobacterium.</title>
        <authorList>
            <person name="Tortoli E."/>
            <person name="Trovato A."/>
            <person name="Cirillo D.M."/>
        </authorList>
    </citation>
    <scope>NUCLEOTIDE SEQUENCE [LARGE SCALE GENOMIC DNA]</scope>
    <source>
        <strain evidence="2 3">DSM 44223</strain>
    </source>
</reference>
<comment type="caution">
    <text evidence="2">The sequence shown here is derived from an EMBL/GenBank/DDBJ whole genome shotgun (WGS) entry which is preliminary data.</text>
</comment>
<evidence type="ECO:0000256" key="1">
    <source>
        <dbReference type="SAM" id="MobiDB-lite"/>
    </source>
</evidence>
<dbReference type="Proteomes" id="UP000192534">
    <property type="component" value="Unassembled WGS sequence"/>
</dbReference>
<accession>A0A1X0IWV5</accession>
<dbReference type="AlphaFoldDB" id="A0A1X0IWV5"/>
<sequence>MGLFRKTERSDPDPTEAHIYYSTPFGDTTDGKQKLFFLQREGVMFMPVFRSVDSMKEFYRQSNRAAYAVLQGDVTSVMELIRSIEVLKGAGIVIEPLSANPIEIPPTA</sequence>
<feature type="compositionally biased region" description="Basic and acidic residues" evidence="1">
    <location>
        <begin position="1"/>
        <end position="16"/>
    </location>
</feature>
<keyword evidence="3" id="KW-1185">Reference proteome</keyword>
<proteinExistence type="predicted"/>
<dbReference type="OrthoDB" id="4730712at2"/>
<name>A0A1X0IWV5_MYCRH</name>
<dbReference type="EMBL" id="MVIH01000005">
    <property type="protein sequence ID" value="ORB53101.1"/>
    <property type="molecule type" value="Genomic_DNA"/>
</dbReference>
<evidence type="ECO:0000313" key="2">
    <source>
        <dbReference type="EMBL" id="ORB53101.1"/>
    </source>
</evidence>
<dbReference type="RefSeq" id="WP_083119392.1">
    <property type="nucleotide sequence ID" value="NZ_JACKUO010000011.1"/>
</dbReference>
<organism evidence="2 3">
    <name type="scientific">Mycolicibacterium rhodesiae</name>
    <name type="common">Mycobacterium rhodesiae</name>
    <dbReference type="NCBI Taxonomy" id="36814"/>
    <lineage>
        <taxon>Bacteria</taxon>
        <taxon>Bacillati</taxon>
        <taxon>Actinomycetota</taxon>
        <taxon>Actinomycetes</taxon>
        <taxon>Mycobacteriales</taxon>
        <taxon>Mycobacteriaceae</taxon>
        <taxon>Mycolicibacterium</taxon>
    </lineage>
</organism>
<gene>
    <name evidence="2" type="ORF">BST42_13925</name>
</gene>
<feature type="region of interest" description="Disordered" evidence="1">
    <location>
        <begin position="1"/>
        <end position="23"/>
    </location>
</feature>
<evidence type="ECO:0008006" key="4">
    <source>
        <dbReference type="Google" id="ProtNLM"/>
    </source>
</evidence>
<protein>
    <recommendedName>
        <fullName evidence="4">SseB protein N-terminal domain-containing protein</fullName>
    </recommendedName>
</protein>
<evidence type="ECO:0000313" key="3">
    <source>
        <dbReference type="Proteomes" id="UP000192534"/>
    </source>
</evidence>